<name>A0AAN6EW80_EXODE</name>
<comment type="function">
    <text evidence="1 11">Required for nuclear membrane fusion during karyogamy.</text>
</comment>
<dbReference type="EMBL" id="JAJGCB010000008">
    <property type="protein sequence ID" value="KAJ8991436.1"/>
    <property type="molecule type" value="Genomic_DNA"/>
</dbReference>
<evidence type="ECO:0000256" key="9">
    <source>
        <dbReference type="ARBA" id="ARBA00023180"/>
    </source>
</evidence>
<dbReference type="GO" id="GO:0005789">
    <property type="term" value="C:endoplasmic reticulum membrane"/>
    <property type="evidence" value="ECO:0007669"/>
    <property type="project" value="UniProtKB-SubCell"/>
</dbReference>
<evidence type="ECO:0000256" key="1">
    <source>
        <dbReference type="ARBA" id="ARBA00003389"/>
    </source>
</evidence>
<dbReference type="PANTHER" id="PTHR28012">
    <property type="entry name" value="NUCLEAR FUSION PROTEIN KAR5"/>
    <property type="match status" value="1"/>
</dbReference>
<dbReference type="GO" id="GO:0031965">
    <property type="term" value="C:nuclear membrane"/>
    <property type="evidence" value="ECO:0007669"/>
    <property type="project" value="UniProtKB-SubCell"/>
</dbReference>
<keyword evidence="10 11" id="KW-0539">Nucleus</keyword>
<protein>
    <submittedName>
        <fullName evidence="12">Uncharacterized protein</fullName>
    </submittedName>
</protein>
<keyword evidence="6 11" id="KW-0256">Endoplasmic reticulum</keyword>
<dbReference type="GO" id="GO:0000742">
    <property type="term" value="P:karyogamy involved in conjugation with cellular fusion"/>
    <property type="evidence" value="ECO:0007669"/>
    <property type="project" value="UniProtKB-UniRule"/>
</dbReference>
<organism evidence="12 13">
    <name type="scientific">Exophiala dermatitidis</name>
    <name type="common">Black yeast-like fungus</name>
    <name type="synonym">Wangiella dermatitidis</name>
    <dbReference type="NCBI Taxonomy" id="5970"/>
    <lineage>
        <taxon>Eukaryota</taxon>
        <taxon>Fungi</taxon>
        <taxon>Dikarya</taxon>
        <taxon>Ascomycota</taxon>
        <taxon>Pezizomycotina</taxon>
        <taxon>Eurotiomycetes</taxon>
        <taxon>Chaetothyriomycetidae</taxon>
        <taxon>Chaetothyriales</taxon>
        <taxon>Herpotrichiellaceae</taxon>
        <taxon>Exophiala</taxon>
    </lineage>
</organism>
<comment type="similarity">
    <text evidence="2 11">Belongs to the KAR5 family.</text>
</comment>
<keyword evidence="5 11" id="KW-0732">Signal</keyword>
<reference evidence="12" key="1">
    <citation type="submission" date="2023-01" db="EMBL/GenBank/DDBJ databases">
        <title>Exophiala dermititidis isolated from Cystic Fibrosis Patient.</title>
        <authorList>
            <person name="Kurbessoian T."/>
            <person name="Crocker A."/>
            <person name="Murante D."/>
            <person name="Hogan D.A."/>
            <person name="Stajich J.E."/>
        </authorList>
    </citation>
    <scope>NUCLEOTIDE SEQUENCE</scope>
    <source>
        <strain evidence="12">Ex8</strain>
    </source>
</reference>
<feature type="transmembrane region" description="Helical" evidence="11">
    <location>
        <begin position="466"/>
        <end position="484"/>
    </location>
</feature>
<evidence type="ECO:0000256" key="6">
    <source>
        <dbReference type="ARBA" id="ARBA00022824"/>
    </source>
</evidence>
<feature type="transmembrane region" description="Helical" evidence="11">
    <location>
        <begin position="540"/>
        <end position="560"/>
    </location>
</feature>
<evidence type="ECO:0000256" key="8">
    <source>
        <dbReference type="ARBA" id="ARBA00023136"/>
    </source>
</evidence>
<evidence type="ECO:0000256" key="2">
    <source>
        <dbReference type="ARBA" id="ARBA00010473"/>
    </source>
</evidence>
<feature type="transmembrane region" description="Helical" evidence="11">
    <location>
        <begin position="491"/>
        <end position="508"/>
    </location>
</feature>
<keyword evidence="8 11" id="KW-0472">Membrane</keyword>
<proteinExistence type="inferred from homology"/>
<sequence>MGLKERYRFPLYIRFLIITSFFLAHISPAKSLFNADLKWPVIRPSHNELQPSLTDLLTYREPDQDAVLEKAMHVIETLATQSTCHQGAAAQLLITCNTVGKEEQGKHELLERAKSVYAVRVAVCETREGRAAVPTACKPVLDMPERSGREIDVVNGKLLSSCLEALIGEHYYWTSYSNSRQDANTLCQARSLEATRLEALQSYQKLAELIPDFREALMSTQSRWRDFMKQQEENALKVNKLQQTNTAELKEFHKMELGALRRVMSVAKEGFEDISRGFQQSIVKTGSDVEETREALGHVMTDFMALRNLLADAIQATTKNNAEVAAAQASDLHTVHELALATTETLKELQANEAVQHVNALFQSVTLQLDKVVAAQALQLKGAETHLKLSNKLSEAQKATLSLEEQMRDSSAILASELDSATLVAGRVSSKLDKVNQALNQVEKASSVLSTLSTFLSIPSHFAEHLHLRLFLLLATPSTLLYFWKPRKYSYSLMAVYVFLEAIISLVAEYHDKITSTVGEAGSLFTALCATGLNFVGRHMFAMVFIVAALGCFLAFTSSTDPTPKPSLKRESILLDKDLMPTEKYYMQYRLRNGRLPRSELDRFRRAATVC</sequence>
<dbReference type="Pfam" id="PF04163">
    <property type="entry name" value="Tht1"/>
    <property type="match status" value="1"/>
</dbReference>
<dbReference type="PANTHER" id="PTHR28012:SF1">
    <property type="entry name" value="NUCLEAR FUSION PROTEIN KAR5"/>
    <property type="match status" value="1"/>
</dbReference>
<keyword evidence="4 11" id="KW-0812">Transmembrane</keyword>
<keyword evidence="3 11" id="KW-0415">Karyogamy</keyword>
<evidence type="ECO:0000256" key="3">
    <source>
        <dbReference type="ARBA" id="ARBA00022459"/>
    </source>
</evidence>
<comment type="caution">
    <text evidence="12">The sequence shown here is derived from an EMBL/GenBank/DDBJ whole genome shotgun (WGS) entry which is preliminary data.</text>
</comment>
<dbReference type="InterPro" id="IPR007292">
    <property type="entry name" value="Nuclear_fusion_Kar5"/>
</dbReference>
<evidence type="ECO:0000256" key="11">
    <source>
        <dbReference type="RuleBase" id="RU368082"/>
    </source>
</evidence>
<keyword evidence="7 11" id="KW-1133">Transmembrane helix</keyword>
<dbReference type="GO" id="GO:0048288">
    <property type="term" value="P:nuclear membrane fusion involved in karyogamy"/>
    <property type="evidence" value="ECO:0007669"/>
    <property type="project" value="UniProtKB-UniRule"/>
</dbReference>
<keyword evidence="9" id="KW-0325">Glycoprotein</keyword>
<evidence type="ECO:0000256" key="7">
    <source>
        <dbReference type="ARBA" id="ARBA00022989"/>
    </source>
</evidence>
<gene>
    <name evidence="12" type="ORF">HRR80_004771</name>
</gene>
<dbReference type="AlphaFoldDB" id="A0AAN6EW80"/>
<evidence type="ECO:0000256" key="10">
    <source>
        <dbReference type="ARBA" id="ARBA00023242"/>
    </source>
</evidence>
<evidence type="ECO:0000256" key="4">
    <source>
        <dbReference type="ARBA" id="ARBA00022692"/>
    </source>
</evidence>
<evidence type="ECO:0000256" key="5">
    <source>
        <dbReference type="ARBA" id="ARBA00022729"/>
    </source>
</evidence>
<dbReference type="Proteomes" id="UP001161757">
    <property type="component" value="Unassembled WGS sequence"/>
</dbReference>
<evidence type="ECO:0000313" key="12">
    <source>
        <dbReference type="EMBL" id="KAJ8991436.1"/>
    </source>
</evidence>
<comment type="subcellular location">
    <subcellularLocation>
        <location evidence="11">Endoplasmic reticulum membrane</location>
    </subcellularLocation>
    <subcellularLocation>
        <location evidence="11">Nucleus membrane</location>
    </subcellularLocation>
</comment>
<accession>A0AAN6EW80</accession>
<evidence type="ECO:0000313" key="13">
    <source>
        <dbReference type="Proteomes" id="UP001161757"/>
    </source>
</evidence>